<feature type="region of interest" description="Disordered" evidence="1">
    <location>
        <begin position="23"/>
        <end position="60"/>
    </location>
</feature>
<organism evidence="2 3">
    <name type="scientific">Cupriavidus taiwanensis</name>
    <dbReference type="NCBI Taxonomy" id="164546"/>
    <lineage>
        <taxon>Bacteria</taxon>
        <taxon>Pseudomonadati</taxon>
        <taxon>Pseudomonadota</taxon>
        <taxon>Betaproteobacteria</taxon>
        <taxon>Burkholderiales</taxon>
        <taxon>Burkholderiaceae</taxon>
        <taxon>Cupriavidus</taxon>
    </lineage>
</organism>
<gene>
    <name evidence="2" type="ORF">CBM2636_MP20734</name>
</gene>
<name>A0A375DBQ1_9BURK</name>
<dbReference type="Proteomes" id="UP000254259">
    <property type="component" value="Plasmid CBM2636_mp"/>
</dbReference>
<dbReference type="EMBL" id="LT984814">
    <property type="protein sequence ID" value="SPD67883.1"/>
    <property type="molecule type" value="Genomic_DNA"/>
</dbReference>
<reference evidence="2 3" key="1">
    <citation type="submission" date="2018-01" db="EMBL/GenBank/DDBJ databases">
        <authorList>
            <person name="Clerissi C."/>
        </authorList>
    </citation>
    <scope>NUCLEOTIDE SEQUENCE [LARGE SCALE GENOMIC DNA]</scope>
    <source>
        <strain evidence="2">Cupriavidus taiwanensis SWF 66322</strain>
        <plasmid evidence="3">cbm2636_mp</plasmid>
    </source>
</reference>
<evidence type="ECO:0000313" key="3">
    <source>
        <dbReference type="Proteomes" id="UP000254259"/>
    </source>
</evidence>
<geneLocation type="plasmid" evidence="3">
    <name>cbm2636_mp</name>
</geneLocation>
<accession>A0A375DBQ1</accession>
<evidence type="ECO:0000256" key="1">
    <source>
        <dbReference type="SAM" id="MobiDB-lite"/>
    </source>
</evidence>
<dbReference type="AlphaFoldDB" id="A0A375DBQ1"/>
<protein>
    <submittedName>
        <fullName evidence="2">Uncharacterized protein</fullName>
    </submittedName>
</protein>
<proteinExistence type="predicted"/>
<sequence length="60" mass="6564">MPAQAGRRARNIRQTVTAAQALAVQARDDAPLPGPDQVETRRWACPTNNSSPRRKRAARG</sequence>
<evidence type="ECO:0000313" key="2">
    <source>
        <dbReference type="EMBL" id="SPD67883.1"/>
    </source>
</evidence>
<keyword evidence="2" id="KW-0614">Plasmid</keyword>